<dbReference type="VEuPathDB" id="FungiDB:CJJ07_002832"/>
<dbReference type="PANTHER" id="PTHR22957">
    <property type="entry name" value="TBC1 DOMAIN FAMILY MEMBER GTPASE-ACTIVATING PROTEIN"/>
    <property type="match status" value="1"/>
</dbReference>
<feature type="region of interest" description="Disordered" evidence="4">
    <location>
        <begin position="478"/>
        <end position="506"/>
    </location>
</feature>
<dbReference type="VEuPathDB" id="FungiDB:CJJ09_000312"/>
<accession>A0A0L0P7E0</accession>
<protein>
    <recommendedName>
        <fullName evidence="2">GTPase-activating protein GYP7</fullName>
    </recommendedName>
    <alternativeName>
        <fullName evidence="3">GAP for YPT7</fullName>
    </alternativeName>
</protein>
<feature type="region of interest" description="Disordered" evidence="4">
    <location>
        <begin position="85"/>
        <end position="106"/>
    </location>
</feature>
<dbReference type="VEuPathDB" id="FungiDB:CJI97_003868"/>
<reference evidence="7" key="1">
    <citation type="journal article" date="2015" name="BMC Genomics">
        <title>Draft genome of a commonly misdiagnosed multidrug resistant pathogen Candida auris.</title>
        <authorList>
            <person name="Chatterjee S."/>
            <person name="Alampalli S.V."/>
            <person name="Nageshan R.K."/>
            <person name="Chettiar S.T."/>
            <person name="Joshi S."/>
            <person name="Tatu U.S."/>
        </authorList>
    </citation>
    <scope>NUCLEOTIDE SEQUENCE [LARGE SCALE GENOMIC DNA]</scope>
    <source>
        <strain evidence="7">6684</strain>
    </source>
</reference>
<dbReference type="AlphaFoldDB" id="A0A0L0P7E0"/>
<evidence type="ECO:0000313" key="6">
    <source>
        <dbReference type="EMBL" id="KNE02140.1"/>
    </source>
</evidence>
<dbReference type="VEuPathDB" id="FungiDB:B9J08_003796"/>
<evidence type="ECO:0000313" key="7">
    <source>
        <dbReference type="Proteomes" id="UP000037122"/>
    </source>
</evidence>
<evidence type="ECO:0000259" key="5">
    <source>
        <dbReference type="PROSITE" id="PS50086"/>
    </source>
</evidence>
<dbReference type="FunFam" id="1.10.472.80:FF:000005">
    <property type="entry name" value="TBC1 domain family member 15"/>
    <property type="match status" value="1"/>
</dbReference>
<organism evidence="6 7">
    <name type="scientific">Candidozyma auris</name>
    <name type="common">Yeast</name>
    <name type="synonym">Candida auris</name>
    <dbReference type="NCBI Taxonomy" id="498019"/>
    <lineage>
        <taxon>Eukaryota</taxon>
        <taxon>Fungi</taxon>
        <taxon>Dikarya</taxon>
        <taxon>Ascomycota</taxon>
        <taxon>Saccharomycotina</taxon>
        <taxon>Pichiomycetes</taxon>
        <taxon>Metschnikowiaceae</taxon>
        <taxon>Candidozyma</taxon>
    </lineage>
</organism>
<dbReference type="Pfam" id="PF00566">
    <property type="entry name" value="RabGAP-TBC"/>
    <property type="match status" value="1"/>
</dbReference>
<dbReference type="Proteomes" id="UP000037122">
    <property type="component" value="Unassembled WGS sequence"/>
</dbReference>
<dbReference type="GO" id="GO:0005737">
    <property type="term" value="C:cytoplasm"/>
    <property type="evidence" value="ECO:0007669"/>
    <property type="project" value="UniProtKB-ARBA"/>
</dbReference>
<feature type="domain" description="Rab-GAP TBC" evidence="5">
    <location>
        <begin position="383"/>
        <end position="639"/>
    </location>
</feature>
<feature type="compositionally biased region" description="Acidic residues" evidence="4">
    <location>
        <begin position="496"/>
        <end position="506"/>
    </location>
</feature>
<proteinExistence type="predicted"/>
<comment type="caution">
    <text evidence="6">The sequence shown here is derived from an EMBL/GenBank/DDBJ whole genome shotgun (WGS) entry which is preliminary data.</text>
</comment>
<dbReference type="PROSITE" id="PS50086">
    <property type="entry name" value="TBC_RABGAP"/>
    <property type="match status" value="1"/>
</dbReference>
<name>A0A0L0P7E0_CANAR</name>
<evidence type="ECO:0000256" key="2">
    <source>
        <dbReference type="ARBA" id="ARBA00072091"/>
    </source>
</evidence>
<dbReference type="SMART" id="SM00164">
    <property type="entry name" value="TBC"/>
    <property type="match status" value="1"/>
</dbReference>
<dbReference type="Gene3D" id="1.10.472.80">
    <property type="entry name" value="Ypt/Rab-GAP domain of gyp1p, domain 3"/>
    <property type="match status" value="1"/>
</dbReference>
<dbReference type="InterPro" id="IPR035969">
    <property type="entry name" value="Rab-GAP_TBC_sf"/>
</dbReference>
<dbReference type="InterPro" id="IPR000195">
    <property type="entry name" value="Rab-GAP-TBC_dom"/>
</dbReference>
<evidence type="ECO:0000256" key="3">
    <source>
        <dbReference type="ARBA" id="ARBA00082648"/>
    </source>
</evidence>
<evidence type="ECO:0000256" key="4">
    <source>
        <dbReference type="SAM" id="MobiDB-lite"/>
    </source>
</evidence>
<dbReference type="VEuPathDB" id="FungiDB:CJI96_0002327"/>
<feature type="compositionally biased region" description="Basic and acidic residues" evidence="4">
    <location>
        <begin position="484"/>
        <end position="493"/>
    </location>
</feature>
<evidence type="ECO:0000256" key="1">
    <source>
        <dbReference type="ARBA" id="ARBA00022468"/>
    </source>
</evidence>
<dbReference type="VEuPathDB" id="FungiDB:QG37_00828"/>
<dbReference type="GO" id="GO:0005096">
    <property type="term" value="F:GTPase activator activity"/>
    <property type="evidence" value="ECO:0007669"/>
    <property type="project" value="UniProtKB-KW"/>
</dbReference>
<dbReference type="SUPFAM" id="SSF47923">
    <property type="entry name" value="Ypt/Rab-GAP domain of gyp1p"/>
    <property type="match status" value="2"/>
</dbReference>
<keyword evidence="1" id="KW-0343">GTPase activation</keyword>
<dbReference type="PANTHER" id="PTHR22957:SF502">
    <property type="entry name" value="SMALL G PROTEIN SIGNALING MODULATOR 2-RELATED"/>
    <property type="match status" value="1"/>
</dbReference>
<sequence>MSSNTVELLYAKSKAYLHPSTSNKDNVAGFLTLSRPNGPSTNKDILLSYTPENMLSAEELKLYNEVDMAECLVDSMGKLLLEAGPSGLKKKPGDKPSVRRPSSSSGSGYCFSLPLLLVYLIHVRNPSLGWWYGSIVLHSKTGEKMPVVFFHDDESPLTIQRQKLLNKLFDPFGEDGQMYWGGQDFILTLRRYISVEKLTVEPSVYLVDPLSVDLANFAPLKDQSSKKEPAAEFKLPNVNKLLATAKWRVLETVASFGQKTKNQVAEIVDEHVPEVVVRLVLSKPEVKKISNDFDSARVYLAKWAAQVKEEAEQSQRKFMLEDTVYDRINKELRTGLEILTPEEVSNASRRKPISKVEWDGFFDHNGRLILTVDEVKFRIFHGGLEEDVRPEAWLFLLGVYPWDSSSEERKTLRESLESGYHDYKKRWVEDEDKRQDPFWKDQKCRIEKDIHRCDRHLELFQSKKTSPPNLSEEIAGAFEAPDAESSRNDRESLPETPDEDEEESEWDLANIQNPHLFAMREILLTFNEYNVNLGYVQGMTDLLSPIYVILQDEVLSFWAFTGFMERMERNFVRDQSGMKRQMDVLNGLLQFMLPDLFKHLEKCESTDLFFFFRMLLVWYKREFEWNDVLTLWEVLFTDYYSSQFHLFFALSVLSDNKRIIMQNLKRFDEVLKYMNDLSGKMNLNDLLIRAELLFLRFKRMIALIDRENQQLNVSGELYEVRVNPDLRELLSRDLVIQKESERPEGVGGG</sequence>
<dbReference type="EMBL" id="LGST01000006">
    <property type="protein sequence ID" value="KNE02140.1"/>
    <property type="molecule type" value="Genomic_DNA"/>
</dbReference>
<dbReference type="Gene3D" id="1.10.8.270">
    <property type="entry name" value="putative rabgap domain of human tbc1 domain family member 14 like domains"/>
    <property type="match status" value="1"/>
</dbReference>
<gene>
    <name evidence="6" type="ORF">QG37_00828</name>
</gene>